<sequence length="162" mass="15759">MNPLVRGWAASAALGAGLVHLCLASVRDDAWLAALVLLGAGELAWAVAVLARGRILLPRVVLAVTVATTVGSALALTAGLLRDPLPSLAGGVLQLAAAGLVAASLRRAPSPDRVVPAGRTVLGLLAGALVVSALATPAMAATSAGPGGTGGMHGVVQDGHGH</sequence>
<comment type="caution">
    <text evidence="3">The sequence shown here is derived from an EMBL/GenBank/DDBJ whole genome shotgun (WGS) entry which is preliminary data.</text>
</comment>
<feature type="transmembrane region" description="Helical" evidence="2">
    <location>
        <begin position="60"/>
        <end position="81"/>
    </location>
</feature>
<dbReference type="EMBL" id="PZPL01000001">
    <property type="protein sequence ID" value="PTL72810.1"/>
    <property type="molecule type" value="Genomic_DNA"/>
</dbReference>
<feature type="transmembrane region" description="Helical" evidence="2">
    <location>
        <begin position="87"/>
        <end position="105"/>
    </location>
</feature>
<accession>A0A2T4UTF4</accession>
<evidence type="ECO:0000313" key="3">
    <source>
        <dbReference type="EMBL" id="PTL72810.1"/>
    </source>
</evidence>
<evidence type="ECO:0000256" key="2">
    <source>
        <dbReference type="SAM" id="Phobius"/>
    </source>
</evidence>
<dbReference type="RefSeq" id="WP_107574452.1">
    <property type="nucleotide sequence ID" value="NZ_PZPL01000001.1"/>
</dbReference>
<keyword evidence="2" id="KW-0812">Transmembrane</keyword>
<keyword evidence="4" id="KW-1185">Reference proteome</keyword>
<keyword evidence="2" id="KW-1133">Transmembrane helix</keyword>
<proteinExistence type="predicted"/>
<organism evidence="3 4">
    <name type="scientific">Rathayibacter caricis DSM 15933</name>
    <dbReference type="NCBI Taxonomy" id="1328867"/>
    <lineage>
        <taxon>Bacteria</taxon>
        <taxon>Bacillati</taxon>
        <taxon>Actinomycetota</taxon>
        <taxon>Actinomycetes</taxon>
        <taxon>Micrococcales</taxon>
        <taxon>Microbacteriaceae</taxon>
        <taxon>Rathayibacter</taxon>
    </lineage>
</organism>
<reference evidence="3 4" key="1">
    <citation type="submission" date="2018-03" db="EMBL/GenBank/DDBJ databases">
        <title>Bacteriophage NCPPB3778 and a type I-E CRISPR drive the evolution of the US Biological Select Agent, Rathayibacter toxicus.</title>
        <authorList>
            <person name="Davis E.W.II."/>
            <person name="Tabima J.F."/>
            <person name="Weisberg A.J."/>
            <person name="Dantas Lopes L."/>
            <person name="Wiseman M.S."/>
            <person name="Wiseman M.S."/>
            <person name="Pupko T."/>
            <person name="Belcher M.S."/>
            <person name="Sechler A.J."/>
            <person name="Tancos M.A."/>
            <person name="Schroeder B.K."/>
            <person name="Murray T.D."/>
            <person name="Luster D.G."/>
            <person name="Schneider W.L."/>
            <person name="Rogers E."/>
            <person name="Andreote F.D."/>
            <person name="Grunwald N.J."/>
            <person name="Putnam M.L."/>
            <person name="Chang J.H."/>
        </authorList>
    </citation>
    <scope>NUCLEOTIDE SEQUENCE [LARGE SCALE GENOMIC DNA]</scope>
    <source>
        <strain evidence="3 4">DSM 15933</strain>
    </source>
</reference>
<evidence type="ECO:0000256" key="1">
    <source>
        <dbReference type="SAM" id="MobiDB-lite"/>
    </source>
</evidence>
<protein>
    <submittedName>
        <fullName evidence="3">Uncharacterized protein</fullName>
    </submittedName>
</protein>
<feature type="transmembrane region" description="Helical" evidence="2">
    <location>
        <begin position="117"/>
        <end position="140"/>
    </location>
</feature>
<gene>
    <name evidence="3" type="ORF">C1I63_08080</name>
</gene>
<evidence type="ECO:0000313" key="4">
    <source>
        <dbReference type="Proteomes" id="UP000241085"/>
    </source>
</evidence>
<feature type="region of interest" description="Disordered" evidence="1">
    <location>
        <begin position="143"/>
        <end position="162"/>
    </location>
</feature>
<keyword evidence="2" id="KW-0472">Membrane</keyword>
<name>A0A2T4UTF4_9MICO</name>
<dbReference type="Proteomes" id="UP000241085">
    <property type="component" value="Unassembled WGS sequence"/>
</dbReference>
<feature type="transmembrane region" description="Helical" evidence="2">
    <location>
        <begin position="34"/>
        <end position="53"/>
    </location>
</feature>
<dbReference type="AlphaFoldDB" id="A0A2T4UTF4"/>